<organism evidence="1 2">
    <name type="scientific">Brassica campestris</name>
    <name type="common">Field mustard</name>
    <dbReference type="NCBI Taxonomy" id="3711"/>
    <lineage>
        <taxon>Eukaryota</taxon>
        <taxon>Viridiplantae</taxon>
        <taxon>Streptophyta</taxon>
        <taxon>Embryophyta</taxon>
        <taxon>Tracheophyta</taxon>
        <taxon>Spermatophyta</taxon>
        <taxon>Magnoliopsida</taxon>
        <taxon>eudicotyledons</taxon>
        <taxon>Gunneridae</taxon>
        <taxon>Pentapetalae</taxon>
        <taxon>rosids</taxon>
        <taxon>malvids</taxon>
        <taxon>Brassicales</taxon>
        <taxon>Brassicaceae</taxon>
        <taxon>Brassiceae</taxon>
        <taxon>Brassica</taxon>
    </lineage>
</organism>
<gene>
    <name evidence="1" type="ORF">BRAPAZ1V2_A06P21360.2</name>
</gene>
<evidence type="ECO:0000313" key="2">
    <source>
        <dbReference type="Proteomes" id="UP000694005"/>
    </source>
</evidence>
<dbReference type="EMBL" id="LS974622">
    <property type="protein sequence ID" value="CAG7869896.1"/>
    <property type="molecule type" value="Genomic_DNA"/>
</dbReference>
<accession>A0A8D9G6J8</accession>
<dbReference type="AlphaFoldDB" id="A0A8D9G6J8"/>
<feature type="non-terminal residue" evidence="1">
    <location>
        <position position="1"/>
    </location>
</feature>
<reference evidence="1 2" key="1">
    <citation type="submission" date="2021-07" db="EMBL/GenBank/DDBJ databases">
        <authorList>
            <consortium name="Genoscope - CEA"/>
            <person name="William W."/>
        </authorList>
    </citation>
    <scope>NUCLEOTIDE SEQUENCE [LARGE SCALE GENOMIC DNA]</scope>
</reference>
<protein>
    <submittedName>
        <fullName evidence="1">Uncharacterized protein</fullName>
    </submittedName>
</protein>
<name>A0A8D9G6J8_BRACM</name>
<evidence type="ECO:0000313" key="1">
    <source>
        <dbReference type="EMBL" id="CAG7869896.1"/>
    </source>
</evidence>
<dbReference type="Proteomes" id="UP000694005">
    <property type="component" value="Chromosome A06"/>
</dbReference>
<dbReference type="Gramene" id="A06p21360.2_BraZ1">
    <property type="protein sequence ID" value="A06p21360.2_BraZ1.CDS"/>
    <property type="gene ID" value="A06g21360.2_BraZ1"/>
</dbReference>
<proteinExistence type="predicted"/>
<sequence length="108" mass="11868">LSLSLSLHPFSSSLSRSPTRPLSLIRRKPFSIALSLSSPTLSLSSPTLSLFEVYTNRCSLPSLPSQRGPPVSASDGNQLSLLCVHPKEVLLVNYFGFSFSFPVCSWYY</sequence>